<reference evidence="1" key="1">
    <citation type="submission" date="2020-01" db="EMBL/GenBank/DDBJ databases">
        <authorList>
            <consortium name="DOE Joint Genome Institute"/>
            <person name="Haridas S."/>
            <person name="Albert R."/>
            <person name="Binder M."/>
            <person name="Bloem J."/>
            <person name="Labutti K."/>
            <person name="Salamov A."/>
            <person name="Andreopoulos B."/>
            <person name="Baker S.E."/>
            <person name="Barry K."/>
            <person name="Bills G."/>
            <person name="Bluhm B.H."/>
            <person name="Cannon C."/>
            <person name="Castanera R."/>
            <person name="Culley D.E."/>
            <person name="Daum C."/>
            <person name="Ezra D."/>
            <person name="Gonzalez J.B."/>
            <person name="Henrissat B."/>
            <person name="Kuo A."/>
            <person name="Liang C."/>
            <person name="Lipzen A."/>
            <person name="Lutzoni F."/>
            <person name="Magnuson J."/>
            <person name="Mondo S."/>
            <person name="Nolan M."/>
            <person name="Ohm R."/>
            <person name="Pangilinan J."/>
            <person name="Park H.-J."/>
            <person name="Ramirez L."/>
            <person name="Alfaro M."/>
            <person name="Sun H."/>
            <person name="Tritt A."/>
            <person name="Yoshinaga Y."/>
            <person name="Zwiers L.-H."/>
            <person name="Turgeon B.G."/>
            <person name="Goodwin S.B."/>
            <person name="Spatafora J.W."/>
            <person name="Crous P.W."/>
            <person name="Grigoriev I.V."/>
        </authorList>
    </citation>
    <scope>NUCLEOTIDE SEQUENCE</scope>
    <source>
        <strain evidence="1">P77</strain>
    </source>
</reference>
<organism evidence="1 2">
    <name type="scientific">Decorospora gaudefroyi</name>
    <dbReference type="NCBI Taxonomy" id="184978"/>
    <lineage>
        <taxon>Eukaryota</taxon>
        <taxon>Fungi</taxon>
        <taxon>Dikarya</taxon>
        <taxon>Ascomycota</taxon>
        <taxon>Pezizomycotina</taxon>
        <taxon>Dothideomycetes</taxon>
        <taxon>Pleosporomycetidae</taxon>
        <taxon>Pleosporales</taxon>
        <taxon>Pleosporineae</taxon>
        <taxon>Pleosporaceae</taxon>
        <taxon>Decorospora</taxon>
    </lineage>
</organism>
<dbReference type="OrthoDB" id="3798970at2759"/>
<keyword evidence="2" id="KW-1185">Reference proteome</keyword>
<name>A0A6A5KMJ1_9PLEO</name>
<dbReference type="AlphaFoldDB" id="A0A6A5KMJ1"/>
<dbReference type="Proteomes" id="UP000800040">
    <property type="component" value="Unassembled WGS sequence"/>
</dbReference>
<proteinExistence type="predicted"/>
<accession>A0A6A5KMJ1</accession>
<dbReference type="EMBL" id="ML975253">
    <property type="protein sequence ID" value="KAF1838348.1"/>
    <property type="molecule type" value="Genomic_DNA"/>
</dbReference>
<protein>
    <recommendedName>
        <fullName evidence="3">IBR domain-containing protein</fullName>
    </recommendedName>
</protein>
<evidence type="ECO:0000313" key="1">
    <source>
        <dbReference type="EMBL" id="KAF1838348.1"/>
    </source>
</evidence>
<gene>
    <name evidence="1" type="ORF">BDW02DRAFT_594806</name>
</gene>
<dbReference type="SUPFAM" id="SSF57850">
    <property type="entry name" value="RING/U-box"/>
    <property type="match status" value="1"/>
</dbReference>
<evidence type="ECO:0000313" key="2">
    <source>
        <dbReference type="Proteomes" id="UP000800040"/>
    </source>
</evidence>
<evidence type="ECO:0008006" key="3">
    <source>
        <dbReference type="Google" id="ProtNLM"/>
    </source>
</evidence>
<dbReference type="CDD" id="cd20336">
    <property type="entry name" value="Rcat_RBR"/>
    <property type="match status" value="1"/>
</dbReference>
<sequence length="125" mass="13872">MAALGAKRCPKCQYVTIKDGGCSHMIYKRCSHAYDCRAAEKVQAPRPNVDQRKEAIKRALQEYDLHFQQVSAEASGDPCQDVLAYITYGPASEQDPLDYDADLDADPEELYGLHQACEMDATRGA</sequence>